<comment type="caution">
    <text evidence="2">The sequence shown here is derived from an EMBL/GenBank/DDBJ whole genome shotgun (WGS) entry which is preliminary data.</text>
</comment>
<evidence type="ECO:0000313" key="2">
    <source>
        <dbReference type="EMBL" id="MFC3516663.1"/>
    </source>
</evidence>
<feature type="transmembrane region" description="Helical" evidence="1">
    <location>
        <begin position="20"/>
        <end position="42"/>
    </location>
</feature>
<dbReference type="Proteomes" id="UP001595764">
    <property type="component" value="Unassembled WGS sequence"/>
</dbReference>
<evidence type="ECO:0000313" key="3">
    <source>
        <dbReference type="Proteomes" id="UP001595764"/>
    </source>
</evidence>
<evidence type="ECO:0000256" key="1">
    <source>
        <dbReference type="SAM" id="Phobius"/>
    </source>
</evidence>
<keyword evidence="3" id="KW-1185">Reference proteome</keyword>
<dbReference type="EMBL" id="JBHRWI010000067">
    <property type="protein sequence ID" value="MFC3516663.1"/>
    <property type="molecule type" value="Genomic_DNA"/>
</dbReference>
<gene>
    <name evidence="2" type="ORF">ACFORO_41310</name>
</gene>
<protein>
    <submittedName>
        <fullName evidence="2">Uncharacterized protein</fullName>
    </submittedName>
</protein>
<keyword evidence="1" id="KW-0812">Transmembrane</keyword>
<proteinExistence type="predicted"/>
<name>A0ABV7QUA3_9PSEU</name>
<keyword evidence="1" id="KW-0472">Membrane</keyword>
<dbReference type="RefSeq" id="WP_377875573.1">
    <property type="nucleotide sequence ID" value="NZ_JBHMAY010000082.1"/>
</dbReference>
<reference evidence="3" key="1">
    <citation type="journal article" date="2019" name="Int. J. Syst. Evol. Microbiol.">
        <title>The Global Catalogue of Microorganisms (GCM) 10K type strain sequencing project: providing services to taxonomists for standard genome sequencing and annotation.</title>
        <authorList>
            <consortium name="The Broad Institute Genomics Platform"/>
            <consortium name="The Broad Institute Genome Sequencing Center for Infectious Disease"/>
            <person name="Wu L."/>
            <person name="Ma J."/>
        </authorList>
    </citation>
    <scope>NUCLEOTIDE SEQUENCE [LARGE SCALE GENOMIC DNA]</scope>
    <source>
        <strain evidence="3">CGMCC 4.7682</strain>
    </source>
</reference>
<keyword evidence="1" id="KW-1133">Transmembrane helix</keyword>
<accession>A0ABV7QUA3</accession>
<organism evidence="2 3">
    <name type="scientific">Amycolatopsis halotolerans</name>
    <dbReference type="NCBI Taxonomy" id="330083"/>
    <lineage>
        <taxon>Bacteria</taxon>
        <taxon>Bacillati</taxon>
        <taxon>Actinomycetota</taxon>
        <taxon>Actinomycetes</taxon>
        <taxon>Pseudonocardiales</taxon>
        <taxon>Pseudonocardiaceae</taxon>
        <taxon>Amycolatopsis</taxon>
    </lineage>
</organism>
<sequence>MNAVLLADGDGMLQHLVHDLLVKGLIVLGAVLVAVLGAVVIWKKVGR</sequence>